<evidence type="ECO:0000313" key="3">
    <source>
        <dbReference type="Proteomes" id="UP000265566"/>
    </source>
</evidence>
<proteinExistence type="predicted"/>
<accession>A0A396H3P2</accession>
<sequence>MPWVQEFKIENLWNRGTGQPNNISDHVLQFTHLTGGGVARHSLCNLYGFYVSGLFGMNVITVCLIMLLPPSLVY</sequence>
<dbReference type="AlphaFoldDB" id="A0A396H3P2"/>
<comment type="caution">
    <text evidence="2">The sequence shown here is derived from an EMBL/GenBank/DDBJ whole genome shotgun (WGS) entry which is preliminary data.</text>
</comment>
<evidence type="ECO:0008006" key="4">
    <source>
        <dbReference type="Google" id="ProtNLM"/>
    </source>
</evidence>
<keyword evidence="1" id="KW-0812">Transmembrane</keyword>
<name>A0A396H3P2_MEDTR</name>
<keyword evidence="1" id="KW-0472">Membrane</keyword>
<protein>
    <recommendedName>
        <fullName evidence="4">Transmembrane protein</fullName>
    </recommendedName>
</protein>
<keyword evidence="1" id="KW-1133">Transmembrane helix</keyword>
<dbReference type="Proteomes" id="UP000265566">
    <property type="component" value="Chromosome 7"/>
</dbReference>
<feature type="transmembrane region" description="Helical" evidence="1">
    <location>
        <begin position="47"/>
        <end position="68"/>
    </location>
</feature>
<gene>
    <name evidence="2" type="ORF">MtrunA17_Chr7g0249281</name>
</gene>
<evidence type="ECO:0000256" key="1">
    <source>
        <dbReference type="SAM" id="Phobius"/>
    </source>
</evidence>
<organism evidence="2 3">
    <name type="scientific">Medicago truncatula</name>
    <name type="common">Barrel medic</name>
    <name type="synonym">Medicago tribuloides</name>
    <dbReference type="NCBI Taxonomy" id="3880"/>
    <lineage>
        <taxon>Eukaryota</taxon>
        <taxon>Viridiplantae</taxon>
        <taxon>Streptophyta</taxon>
        <taxon>Embryophyta</taxon>
        <taxon>Tracheophyta</taxon>
        <taxon>Spermatophyta</taxon>
        <taxon>Magnoliopsida</taxon>
        <taxon>eudicotyledons</taxon>
        <taxon>Gunneridae</taxon>
        <taxon>Pentapetalae</taxon>
        <taxon>rosids</taxon>
        <taxon>fabids</taxon>
        <taxon>Fabales</taxon>
        <taxon>Fabaceae</taxon>
        <taxon>Papilionoideae</taxon>
        <taxon>50 kb inversion clade</taxon>
        <taxon>NPAAA clade</taxon>
        <taxon>Hologalegina</taxon>
        <taxon>IRL clade</taxon>
        <taxon>Trifolieae</taxon>
        <taxon>Medicago</taxon>
    </lineage>
</organism>
<dbReference type="EMBL" id="PSQE01000007">
    <property type="protein sequence ID" value="RHN47101.1"/>
    <property type="molecule type" value="Genomic_DNA"/>
</dbReference>
<dbReference type="Gramene" id="rna41657">
    <property type="protein sequence ID" value="RHN47101.1"/>
    <property type="gene ID" value="gene41657"/>
</dbReference>
<evidence type="ECO:0000313" key="2">
    <source>
        <dbReference type="EMBL" id="RHN47101.1"/>
    </source>
</evidence>
<reference evidence="3" key="1">
    <citation type="journal article" date="2018" name="Nat. Plants">
        <title>Whole-genome landscape of Medicago truncatula symbiotic genes.</title>
        <authorList>
            <person name="Pecrix Y."/>
            <person name="Staton S.E."/>
            <person name="Sallet E."/>
            <person name="Lelandais-Briere C."/>
            <person name="Moreau S."/>
            <person name="Carrere S."/>
            <person name="Blein T."/>
            <person name="Jardinaud M.F."/>
            <person name="Latrasse D."/>
            <person name="Zouine M."/>
            <person name="Zahm M."/>
            <person name="Kreplak J."/>
            <person name="Mayjonade B."/>
            <person name="Satge C."/>
            <person name="Perez M."/>
            <person name="Cauet S."/>
            <person name="Marande W."/>
            <person name="Chantry-Darmon C."/>
            <person name="Lopez-Roques C."/>
            <person name="Bouchez O."/>
            <person name="Berard A."/>
            <person name="Debelle F."/>
            <person name="Munos S."/>
            <person name="Bendahmane A."/>
            <person name="Berges H."/>
            <person name="Niebel A."/>
            <person name="Buitink J."/>
            <person name="Frugier F."/>
            <person name="Benhamed M."/>
            <person name="Crespi M."/>
            <person name="Gouzy J."/>
            <person name="Gamas P."/>
        </authorList>
    </citation>
    <scope>NUCLEOTIDE SEQUENCE [LARGE SCALE GENOMIC DNA]</scope>
    <source>
        <strain evidence="3">cv. Jemalong A17</strain>
    </source>
</reference>